<comment type="caution">
    <text evidence="4">The sequence shown here is derived from an EMBL/GenBank/DDBJ whole genome shotgun (WGS) entry which is preliminary data.</text>
</comment>
<dbReference type="InterPro" id="IPR029050">
    <property type="entry name" value="Immunoprotect_excell_Ig-like"/>
</dbReference>
<sequence>MWRKEYVKKVSQIVLIFGIAFSLSACTETKDSNESKQEDVQDKVYKIGETVDVDGLQVTIDSVKLGYTDYDEDKKKEEILGIIFKVENNSKKEIPFAFYEFEITDKKGTRFKEYNNPDSFISKKLAPEEKIQDIMLFDVAKENTYIATYRPEFTRENRTIKFELKPNK</sequence>
<dbReference type="PROSITE" id="PS51257">
    <property type="entry name" value="PROKAR_LIPOPROTEIN"/>
    <property type="match status" value="1"/>
</dbReference>
<evidence type="ECO:0000259" key="3">
    <source>
        <dbReference type="Pfam" id="PF11611"/>
    </source>
</evidence>
<dbReference type="AlphaFoldDB" id="A0A643M2P1"/>
<dbReference type="InterPro" id="IPR029051">
    <property type="entry name" value="DUF4352"/>
</dbReference>
<organism evidence="4">
    <name type="scientific">Bacillus thuringiensis</name>
    <dbReference type="NCBI Taxonomy" id="1428"/>
    <lineage>
        <taxon>Bacteria</taxon>
        <taxon>Bacillati</taxon>
        <taxon>Bacillota</taxon>
        <taxon>Bacilli</taxon>
        <taxon>Bacillales</taxon>
        <taxon>Bacillaceae</taxon>
        <taxon>Bacillus</taxon>
        <taxon>Bacillus cereus group</taxon>
    </lineage>
</organism>
<dbReference type="Gene3D" id="2.60.40.1240">
    <property type="match status" value="1"/>
</dbReference>
<feature type="domain" description="DUF4352" evidence="3">
    <location>
        <begin position="45"/>
        <end position="153"/>
    </location>
</feature>
<proteinExistence type="predicted"/>
<gene>
    <name evidence="4" type="ORF">FPG91_18225</name>
</gene>
<dbReference type="EMBL" id="VLPO01000024">
    <property type="protein sequence ID" value="KAB1352844.1"/>
    <property type="molecule type" value="Genomic_DNA"/>
</dbReference>
<evidence type="ECO:0000256" key="2">
    <source>
        <dbReference type="SAM" id="SignalP"/>
    </source>
</evidence>
<dbReference type="KEGG" id="bthy:AQ980_29150"/>
<feature type="signal peptide" evidence="2">
    <location>
        <begin position="1"/>
        <end position="27"/>
    </location>
</feature>
<keyword evidence="1 2" id="KW-0732">Signal</keyword>
<dbReference type="RefSeq" id="WP_003283018.1">
    <property type="nucleotide sequence ID" value="NZ_CP011349.1"/>
</dbReference>
<name>A0A643M2P1_BACTU</name>
<dbReference type="Pfam" id="PF11611">
    <property type="entry name" value="DUF4352"/>
    <property type="match status" value="1"/>
</dbReference>
<evidence type="ECO:0000256" key="1">
    <source>
        <dbReference type="ARBA" id="ARBA00022729"/>
    </source>
</evidence>
<protein>
    <submittedName>
        <fullName evidence="4">DUF4352 domain-containing protein</fullName>
    </submittedName>
</protein>
<evidence type="ECO:0000313" key="4">
    <source>
        <dbReference type="EMBL" id="KAB1352844.1"/>
    </source>
</evidence>
<accession>A0A643M2P1</accession>
<reference evidence="4" key="1">
    <citation type="submission" date="2019-07" db="EMBL/GenBank/DDBJ databases">
        <title>Draft genome sequence of Bacillus thuringiensis strain PT02.</title>
        <authorList>
            <person name="Nguyen H."/>
            <person name="Nguyen L.N."/>
            <person name="Nguyen H.T.T."/>
            <person name="Nguyen D.V."/>
            <person name="Le H.T.T."/>
        </authorList>
    </citation>
    <scope>NUCLEOTIDE SEQUENCE</scope>
    <source>
        <strain evidence="4">PT02</strain>
    </source>
</reference>
<feature type="chain" id="PRO_5039144991" evidence="2">
    <location>
        <begin position="28"/>
        <end position="168"/>
    </location>
</feature>